<reference evidence="8 9" key="1">
    <citation type="submission" date="2010-09" db="EMBL/GenBank/DDBJ databases">
        <authorList>
            <person name="Harkins D.M."/>
            <person name="Madupu R."/>
            <person name="Durkin A.S."/>
            <person name="Torralba M."/>
            <person name="Methe B."/>
            <person name="Sutton G.G."/>
            <person name="Nelson K.E."/>
        </authorList>
    </citation>
    <scope>NUCLEOTIDE SEQUENCE [LARGE SCALE GENOMIC DNA]</scope>
    <source>
        <strain evidence="8 9">CRIS 21A-A</strain>
    </source>
</reference>
<dbReference type="GO" id="GO:0016616">
    <property type="term" value="F:oxidoreductase activity, acting on the CH-OH group of donors, NAD or NADP as acceptor"/>
    <property type="evidence" value="ECO:0007669"/>
    <property type="project" value="UniProtKB-ARBA"/>
</dbReference>
<dbReference type="InterPro" id="IPR020471">
    <property type="entry name" value="AKR"/>
</dbReference>
<dbReference type="InterPro" id="IPR036812">
    <property type="entry name" value="NAD(P)_OxRdtase_dom_sf"/>
</dbReference>
<accession>E1GX48</accession>
<proteinExistence type="inferred from homology"/>
<gene>
    <name evidence="8" type="ORF">HMPREF9018_1962</name>
</gene>
<feature type="binding site" evidence="5">
    <location>
        <position position="116"/>
    </location>
    <ligand>
        <name>substrate</name>
    </ligand>
</feature>
<dbReference type="PANTHER" id="PTHR43827">
    <property type="entry name" value="2,5-DIKETO-D-GLUCONIC ACID REDUCTASE"/>
    <property type="match status" value="1"/>
</dbReference>
<dbReference type="Gene3D" id="3.20.20.100">
    <property type="entry name" value="NADP-dependent oxidoreductase domain"/>
    <property type="match status" value="1"/>
</dbReference>
<dbReference type="Proteomes" id="UP000016016">
    <property type="component" value="Unassembled WGS sequence"/>
</dbReference>
<evidence type="ECO:0000313" key="9">
    <source>
        <dbReference type="Proteomes" id="UP000016016"/>
    </source>
</evidence>
<dbReference type="RefSeq" id="WP_008450158.1">
    <property type="nucleotide sequence ID" value="NZ_ADFQ01000085.1"/>
</dbReference>
<dbReference type="InterPro" id="IPR023210">
    <property type="entry name" value="NADP_OxRdtase_dom"/>
</dbReference>
<dbReference type="PRINTS" id="PR00069">
    <property type="entry name" value="ALDKETRDTASE"/>
</dbReference>
<feature type="domain" description="NADP-dependent oxidoreductase" evidence="7">
    <location>
        <begin position="17"/>
        <end position="272"/>
    </location>
</feature>
<dbReference type="eggNOG" id="COG0656">
    <property type="taxonomic scope" value="Bacteria"/>
</dbReference>
<evidence type="ECO:0000256" key="4">
    <source>
        <dbReference type="PIRSR" id="PIRSR000097-1"/>
    </source>
</evidence>
<name>E1GX48_9BACT</name>
<keyword evidence="3" id="KW-0560">Oxidoreductase</keyword>
<comment type="similarity">
    <text evidence="1">Belongs to the aldo/keto reductase family.</text>
</comment>
<evidence type="ECO:0000256" key="2">
    <source>
        <dbReference type="ARBA" id="ARBA00022857"/>
    </source>
</evidence>
<evidence type="ECO:0000313" key="8">
    <source>
        <dbReference type="EMBL" id="EFN90753.1"/>
    </source>
</evidence>
<dbReference type="SUPFAM" id="SSF51430">
    <property type="entry name" value="NAD(P)-linked oxidoreductase"/>
    <property type="match status" value="1"/>
</dbReference>
<sequence length="298" mass="34914">MNKYMLLPNGVKMPMIGFGTYPMLNEDLYKILPIAYSLGFNRFDTAWYYKNESVLGSFIEDNNIDRKNIFITSKVNFYDIYNVVDEKVVKKSSLIDEYYKSCSKLKTNYVDLLLIHWPWFNSCEMWEEMELLYKEKKVRAIGVSSFEPSHLDELICKSEISPMVNQFEISPYNTRKYLIDYCNKKKIVSEAFSLFNVGKSYKGVPPIMYDRVLQTIAKKKGVTVAQIVIKWAINQGLCMSIRSINRKHLLEDLKCYGIIIGSEDMKYIDSLNQDKFVYANKQKLDISYIKQFNKKSIL</sequence>
<organism evidence="8 9">
    <name type="scientific">Prevotella amnii CRIS 21A-A</name>
    <dbReference type="NCBI Taxonomy" id="679191"/>
    <lineage>
        <taxon>Bacteria</taxon>
        <taxon>Pseudomonadati</taxon>
        <taxon>Bacteroidota</taxon>
        <taxon>Bacteroidia</taxon>
        <taxon>Bacteroidales</taxon>
        <taxon>Prevotellaceae</taxon>
        <taxon>Prevotella</taxon>
    </lineage>
</organism>
<dbReference type="AlphaFoldDB" id="E1GX48"/>
<comment type="caution">
    <text evidence="8">The sequence shown here is derived from an EMBL/GenBank/DDBJ whole genome shotgun (WGS) entry which is preliminary data.</text>
</comment>
<evidence type="ECO:0000256" key="5">
    <source>
        <dbReference type="PIRSR" id="PIRSR000097-2"/>
    </source>
</evidence>
<dbReference type="Pfam" id="PF00248">
    <property type="entry name" value="Aldo_ket_red"/>
    <property type="match status" value="1"/>
</dbReference>
<feature type="active site" description="Proton donor" evidence="4">
    <location>
        <position position="49"/>
    </location>
</feature>
<feature type="site" description="Lowers pKa of active site Tyr" evidence="6">
    <location>
        <position position="74"/>
    </location>
</feature>
<dbReference type="PIRSF" id="PIRSF000097">
    <property type="entry name" value="AKR"/>
    <property type="match status" value="1"/>
</dbReference>
<evidence type="ECO:0000256" key="1">
    <source>
        <dbReference type="ARBA" id="ARBA00007905"/>
    </source>
</evidence>
<protein>
    <submittedName>
        <fullName evidence="8">Oxidoreductase, aldo/keto reductase family protein</fullName>
    </submittedName>
</protein>
<keyword evidence="2" id="KW-0521">NADP</keyword>
<dbReference type="PANTHER" id="PTHR43827:SF3">
    <property type="entry name" value="NADP-DEPENDENT OXIDOREDUCTASE DOMAIN-CONTAINING PROTEIN"/>
    <property type="match status" value="1"/>
</dbReference>
<evidence type="ECO:0000256" key="6">
    <source>
        <dbReference type="PIRSR" id="PIRSR000097-3"/>
    </source>
</evidence>
<evidence type="ECO:0000256" key="3">
    <source>
        <dbReference type="ARBA" id="ARBA00023002"/>
    </source>
</evidence>
<evidence type="ECO:0000259" key="7">
    <source>
        <dbReference type="Pfam" id="PF00248"/>
    </source>
</evidence>
<dbReference type="EMBL" id="ADFQ01000085">
    <property type="protein sequence ID" value="EFN90753.1"/>
    <property type="molecule type" value="Genomic_DNA"/>
</dbReference>
<dbReference type="CDD" id="cd19071">
    <property type="entry name" value="AKR_AKR1-5-like"/>
    <property type="match status" value="1"/>
</dbReference>